<accession>A0A8G0KQ14</accession>
<reference evidence="1" key="1">
    <citation type="submission" date="2020-12" db="EMBL/GenBank/DDBJ databases">
        <title>Genome sequencing of genetic groups of Flavobacterium columnare.</title>
        <authorList>
            <person name="Waldbieser G.C."/>
            <person name="Griffin M.J."/>
            <person name="LaFrentz B.R."/>
        </authorList>
    </citation>
    <scope>NUCLEOTIDE SEQUENCE</scope>
    <source>
        <strain evidence="1">90-106</strain>
    </source>
</reference>
<dbReference type="AlphaFoldDB" id="A0A8G0KQ14"/>
<sequence>MLSLPNSPRTPSSINPTLSTIINNVTCRGAADGSIKFTLSNLSAGVTQFSYQLVNAATNVNIGAPVIVNSPFVYPYSINPLAPGSYNILIREINGANAGCGKTFGPYEIKESATDLTLNLTSTNDNCKPNAGIITAAAAGGTGPYLYQVFVDSGATGVIDGADPVTTNAAFIGSFDPLTHKPNVFNLEGGKYIVYVKDANGCIKFNFITVTVDSEPVISATVNNLCAAEGNFAIDVALTTSGIAPHVYSVDGGAFQAQTAPFTISNLSSGVHTVEVKDKNDCGNKVTVTILKPLKAIGDFTLVPTCNTATGTITIKANDGSGNYSYSQTVPVGATNLNGIFNSLAPVTILLK</sequence>
<dbReference type="Pfam" id="PF13573">
    <property type="entry name" value="SprB"/>
    <property type="match status" value="2"/>
</dbReference>
<dbReference type="InterPro" id="IPR025667">
    <property type="entry name" value="SprB_repeat"/>
</dbReference>
<dbReference type="KEGG" id="fdv:JJC05_08445"/>
<dbReference type="EMBL" id="CP067378">
    <property type="protein sequence ID" value="QYS87936.1"/>
    <property type="molecule type" value="Genomic_DNA"/>
</dbReference>
<evidence type="ECO:0008006" key="2">
    <source>
        <dbReference type="Google" id="ProtNLM"/>
    </source>
</evidence>
<gene>
    <name evidence="1" type="ORF">JJC05_08445</name>
</gene>
<proteinExistence type="predicted"/>
<name>A0A8G0KQ14_9FLAO</name>
<evidence type="ECO:0000313" key="1">
    <source>
        <dbReference type="EMBL" id="QYS87936.1"/>
    </source>
</evidence>
<dbReference type="Proteomes" id="UP000824721">
    <property type="component" value="Chromosome"/>
</dbReference>
<organism evidence="1">
    <name type="scientific">Flavobacterium columnare</name>
    <dbReference type="NCBI Taxonomy" id="996"/>
    <lineage>
        <taxon>Bacteria</taxon>
        <taxon>Pseudomonadati</taxon>
        <taxon>Bacteroidota</taxon>
        <taxon>Flavobacteriia</taxon>
        <taxon>Flavobacteriales</taxon>
        <taxon>Flavobacteriaceae</taxon>
        <taxon>Flavobacterium</taxon>
    </lineage>
</organism>
<protein>
    <recommendedName>
        <fullName evidence="2">SprB repeat-containing protein</fullName>
    </recommendedName>
</protein>